<keyword evidence="18" id="KW-1185">Reference proteome</keyword>
<keyword evidence="14" id="KW-0460">Magnesium</keyword>
<keyword evidence="9" id="KW-0540">Nuclease</keyword>
<keyword evidence="5" id="KW-0963">Cytoplasm</keyword>
<dbReference type="InterPro" id="IPR004659">
    <property type="entry name" value="RNase_E/G"/>
</dbReference>
<evidence type="ECO:0000313" key="17">
    <source>
        <dbReference type="EMBL" id="MCL1029226.1"/>
    </source>
</evidence>
<keyword evidence="12" id="KW-0255">Endonuclease</keyword>
<dbReference type="Pfam" id="PF20833">
    <property type="entry name" value="RNase_E_G_Thio"/>
    <property type="match status" value="1"/>
</dbReference>
<evidence type="ECO:0000256" key="3">
    <source>
        <dbReference type="ARBA" id="ARBA00005663"/>
    </source>
</evidence>
<evidence type="ECO:0000256" key="2">
    <source>
        <dbReference type="ARBA" id="ARBA00004496"/>
    </source>
</evidence>
<name>A0ABT0KB23_9GAMM</name>
<dbReference type="InterPro" id="IPR003029">
    <property type="entry name" value="S1_domain"/>
</dbReference>
<evidence type="ECO:0000256" key="1">
    <source>
        <dbReference type="ARBA" id="ARBA00001946"/>
    </source>
</evidence>
<accession>A0ABT0KB23</accession>
<dbReference type="NCBIfam" id="NF008689">
    <property type="entry name" value="PRK11712.1"/>
    <property type="match status" value="1"/>
</dbReference>
<comment type="similarity">
    <text evidence="3">Belongs to the RNase E/G family. RNase G subfamily.</text>
</comment>
<evidence type="ECO:0000256" key="6">
    <source>
        <dbReference type="ARBA" id="ARBA00022552"/>
    </source>
</evidence>
<dbReference type="RefSeq" id="WP_248945476.1">
    <property type="nucleotide sequence ID" value="NZ_CBCSGY010000002.1"/>
</dbReference>
<dbReference type="SUPFAM" id="SSF50249">
    <property type="entry name" value="Nucleic acid-binding proteins"/>
    <property type="match status" value="1"/>
</dbReference>
<evidence type="ECO:0000256" key="12">
    <source>
        <dbReference type="ARBA" id="ARBA00022759"/>
    </source>
</evidence>
<evidence type="ECO:0000259" key="16">
    <source>
        <dbReference type="PROSITE" id="PS50126"/>
    </source>
</evidence>
<keyword evidence="7" id="KW-0820">tRNA-binding</keyword>
<dbReference type="PROSITE" id="PS50126">
    <property type="entry name" value="S1"/>
    <property type="match status" value="1"/>
</dbReference>
<keyword evidence="15" id="KW-0694">RNA-binding</keyword>
<dbReference type="EMBL" id="JAGQDC010000006">
    <property type="protein sequence ID" value="MCL1029226.1"/>
    <property type="molecule type" value="Genomic_DNA"/>
</dbReference>
<dbReference type="Gene3D" id="2.40.50.140">
    <property type="entry name" value="Nucleic acid-binding proteins"/>
    <property type="match status" value="1"/>
</dbReference>
<dbReference type="GO" id="GO:0016787">
    <property type="term" value="F:hydrolase activity"/>
    <property type="evidence" value="ECO:0007669"/>
    <property type="project" value="UniProtKB-KW"/>
</dbReference>
<dbReference type="Gene3D" id="3.40.1260.20">
    <property type="entry name" value="Ribonuclease E, catalytic domain"/>
    <property type="match status" value="1"/>
</dbReference>
<keyword evidence="6" id="KW-0698">rRNA processing</keyword>
<comment type="cofactor">
    <cofactor evidence="1">
        <name>Mg(2+)</name>
        <dbReference type="ChEBI" id="CHEBI:18420"/>
    </cofactor>
</comment>
<dbReference type="PANTHER" id="PTHR30001:SF0">
    <property type="entry name" value="RIBONUCLEASE G"/>
    <property type="match status" value="1"/>
</dbReference>
<evidence type="ECO:0000256" key="15">
    <source>
        <dbReference type="ARBA" id="ARBA00022884"/>
    </source>
</evidence>
<feature type="domain" description="S1 motif" evidence="16">
    <location>
        <begin position="39"/>
        <end position="128"/>
    </location>
</feature>
<dbReference type="InterPro" id="IPR019307">
    <property type="entry name" value="RNA-bd_AU-1/RNase_E/G"/>
</dbReference>
<proteinExistence type="inferred from homology"/>
<dbReference type="InterPro" id="IPR048583">
    <property type="entry name" value="RNase_E_G_thioredoxin-like"/>
</dbReference>
<keyword evidence="8" id="KW-0819">tRNA processing</keyword>
<evidence type="ECO:0000256" key="14">
    <source>
        <dbReference type="ARBA" id="ARBA00022842"/>
    </source>
</evidence>
<evidence type="ECO:0000256" key="5">
    <source>
        <dbReference type="ARBA" id="ARBA00022490"/>
    </source>
</evidence>
<keyword evidence="11" id="KW-0699">rRNA-binding</keyword>
<dbReference type="SMART" id="SM00316">
    <property type="entry name" value="S1"/>
    <property type="match status" value="1"/>
</dbReference>
<dbReference type="PANTHER" id="PTHR30001">
    <property type="entry name" value="RIBONUCLEASE"/>
    <property type="match status" value="1"/>
</dbReference>
<comment type="caution">
    <text evidence="17">The sequence shown here is derived from an EMBL/GenBank/DDBJ whole genome shotgun (WGS) entry which is preliminary data.</text>
</comment>
<evidence type="ECO:0000256" key="11">
    <source>
        <dbReference type="ARBA" id="ARBA00022730"/>
    </source>
</evidence>
<gene>
    <name evidence="17" type="primary">rng</name>
    <name evidence="17" type="ORF">KAJ71_09345</name>
</gene>
<dbReference type="CDD" id="cd04453">
    <property type="entry name" value="S1_RNase_E"/>
    <property type="match status" value="1"/>
</dbReference>
<evidence type="ECO:0000256" key="13">
    <source>
        <dbReference type="ARBA" id="ARBA00022801"/>
    </source>
</evidence>
<evidence type="ECO:0000256" key="4">
    <source>
        <dbReference type="ARBA" id="ARBA00017719"/>
    </source>
</evidence>
<evidence type="ECO:0000313" key="18">
    <source>
        <dbReference type="Proteomes" id="UP001165275"/>
    </source>
</evidence>
<sequence>MTAELLVNITPSETRVAYIDGGILQEIHIEREAKRGIVGNIYKGRVSRVLPGMQAAFVDIGLDKAAFLHASDIMPHTECVAGDEQKNFSVRDIAELVRQGQDLMVQVVKDPLGTKGARLTTDITLPSRYLVFMPGAAHVGVSQRIESEAERERLKRAVAGYCDDLGGFIIRTAAEGIGEEELAQDAAFLKRLWTKVMERKKRNQTKYKLYGELALAHRILRDFAGAALDRIRVDSRLTHDQLVEFTGEYIPDITNKLELYTGSQPIFDLYDVENEIQRALERKVELKSGGYLIIDQTEAMTTVDINTGAFVGHRNLDETIFNTNIEATQAIARQLRLRNLGGIIIIDFIDMNNDEHRRRVLHSLELALSKDRVKTTINGFSQLGLVEMTRKRTRESIEHVLCNDCPTCQGRGTVKTVETVCYEIMREVVRVHHAYDSDRFLVYASAAVGEALKSEESHALAEVEIFVGKQVKVQIEPLYSQEQFDVVMM</sequence>
<keyword evidence="13 17" id="KW-0378">Hydrolase</keyword>
<comment type="subcellular location">
    <subcellularLocation>
        <location evidence="2">Cytoplasm</location>
    </subcellularLocation>
</comment>
<protein>
    <recommendedName>
        <fullName evidence="4">Ribonuclease G</fullName>
    </recommendedName>
</protein>
<dbReference type="InterPro" id="IPR012340">
    <property type="entry name" value="NA-bd_OB-fold"/>
</dbReference>
<reference evidence="17" key="1">
    <citation type="submission" date="2021-04" db="EMBL/GenBank/DDBJ databases">
        <title>Genome sequence of Serratia sp. arafor3.</title>
        <authorList>
            <person name="Besaury L."/>
        </authorList>
    </citation>
    <scope>NUCLEOTIDE SEQUENCE</scope>
    <source>
        <strain evidence="17">Arafor3</strain>
    </source>
</reference>
<dbReference type="Pfam" id="PF00575">
    <property type="entry name" value="S1"/>
    <property type="match status" value="1"/>
</dbReference>
<organism evidence="17 18">
    <name type="scientific">Serratia silvae</name>
    <dbReference type="NCBI Taxonomy" id="2824122"/>
    <lineage>
        <taxon>Bacteria</taxon>
        <taxon>Pseudomonadati</taxon>
        <taxon>Pseudomonadota</taxon>
        <taxon>Gammaproteobacteria</taxon>
        <taxon>Enterobacterales</taxon>
        <taxon>Yersiniaceae</taxon>
        <taxon>Serratia</taxon>
    </lineage>
</organism>
<dbReference type="Pfam" id="PF10150">
    <property type="entry name" value="RNase_E_G"/>
    <property type="match status" value="1"/>
</dbReference>
<keyword evidence="10" id="KW-0479">Metal-binding</keyword>
<dbReference type="Proteomes" id="UP001165275">
    <property type="component" value="Unassembled WGS sequence"/>
</dbReference>
<dbReference type="NCBIfam" id="TIGR00757">
    <property type="entry name" value="RNaseEG"/>
    <property type="match status" value="1"/>
</dbReference>
<evidence type="ECO:0000256" key="8">
    <source>
        <dbReference type="ARBA" id="ARBA00022694"/>
    </source>
</evidence>
<evidence type="ECO:0000256" key="7">
    <source>
        <dbReference type="ARBA" id="ARBA00022555"/>
    </source>
</evidence>
<evidence type="ECO:0000256" key="9">
    <source>
        <dbReference type="ARBA" id="ARBA00022722"/>
    </source>
</evidence>
<evidence type="ECO:0000256" key="10">
    <source>
        <dbReference type="ARBA" id="ARBA00022723"/>
    </source>
</evidence>